<organism evidence="3 4">
    <name type="scientific">Rhodoplanes roseus</name>
    <dbReference type="NCBI Taxonomy" id="29409"/>
    <lineage>
        <taxon>Bacteria</taxon>
        <taxon>Pseudomonadati</taxon>
        <taxon>Pseudomonadota</taxon>
        <taxon>Alphaproteobacteria</taxon>
        <taxon>Hyphomicrobiales</taxon>
        <taxon>Nitrobacteraceae</taxon>
        <taxon>Rhodoplanes</taxon>
    </lineage>
</organism>
<accession>A0A327KFD2</accession>
<gene>
    <name evidence="3" type="ORF">CH341_29535</name>
</gene>
<feature type="non-terminal residue" evidence="3">
    <location>
        <position position="65"/>
    </location>
</feature>
<sequence length="65" mass="6679">MQKLQRLLLAGTVLSGLAGVQALAAPLMIAQAPATEEQRPGQRPAPGQPPRPGQPPGQPPAQRPA</sequence>
<feature type="signal peptide" evidence="2">
    <location>
        <begin position="1"/>
        <end position="24"/>
    </location>
</feature>
<evidence type="ECO:0000256" key="1">
    <source>
        <dbReference type="SAM" id="MobiDB-lite"/>
    </source>
</evidence>
<feature type="compositionally biased region" description="Pro residues" evidence="1">
    <location>
        <begin position="46"/>
        <end position="65"/>
    </location>
</feature>
<evidence type="ECO:0000313" key="4">
    <source>
        <dbReference type="Proteomes" id="UP000249130"/>
    </source>
</evidence>
<name>A0A327KFD2_9BRAD</name>
<dbReference type="AlphaFoldDB" id="A0A327KFD2"/>
<feature type="chain" id="PRO_5016246362" evidence="2">
    <location>
        <begin position="25"/>
        <end position="65"/>
    </location>
</feature>
<keyword evidence="2" id="KW-0732">Signal</keyword>
<evidence type="ECO:0000313" key="3">
    <source>
        <dbReference type="EMBL" id="RAI37500.1"/>
    </source>
</evidence>
<keyword evidence="4" id="KW-1185">Reference proteome</keyword>
<comment type="caution">
    <text evidence="3">The sequence shown here is derived from an EMBL/GenBank/DDBJ whole genome shotgun (WGS) entry which is preliminary data.</text>
</comment>
<dbReference type="Proteomes" id="UP000249130">
    <property type="component" value="Unassembled WGS sequence"/>
</dbReference>
<proteinExistence type="predicted"/>
<protein>
    <submittedName>
        <fullName evidence="3">Uncharacterized protein</fullName>
    </submittedName>
</protein>
<reference evidence="3 4" key="1">
    <citation type="submission" date="2017-07" db="EMBL/GenBank/DDBJ databases">
        <title>Draft Genome Sequences of Select Purple Nonsulfur Bacteria.</title>
        <authorList>
            <person name="Lasarre B."/>
            <person name="Mckinlay J.B."/>
        </authorList>
    </citation>
    <scope>NUCLEOTIDE SEQUENCE [LARGE SCALE GENOMIC DNA]</scope>
    <source>
        <strain evidence="3 4">DSM 5909</strain>
    </source>
</reference>
<dbReference type="EMBL" id="NPEX01000442">
    <property type="protein sequence ID" value="RAI37500.1"/>
    <property type="molecule type" value="Genomic_DNA"/>
</dbReference>
<evidence type="ECO:0000256" key="2">
    <source>
        <dbReference type="SAM" id="SignalP"/>
    </source>
</evidence>
<feature type="region of interest" description="Disordered" evidence="1">
    <location>
        <begin position="31"/>
        <end position="65"/>
    </location>
</feature>